<evidence type="ECO:0000259" key="4">
    <source>
        <dbReference type="SMART" id="SM00382"/>
    </source>
</evidence>
<feature type="domain" description="AAA+ ATPase" evidence="4">
    <location>
        <begin position="180"/>
        <end position="357"/>
    </location>
</feature>
<name>A0A8H8S3F7_9HELO</name>
<proteinExistence type="predicted"/>
<dbReference type="SMART" id="SM00382">
    <property type="entry name" value="AAA"/>
    <property type="match status" value="1"/>
</dbReference>
<evidence type="ECO:0000256" key="3">
    <source>
        <dbReference type="SAM" id="MobiDB-lite"/>
    </source>
</evidence>
<keyword evidence="7" id="KW-1185">Reference proteome</keyword>
<dbReference type="Gene3D" id="3.40.50.300">
    <property type="entry name" value="P-loop containing nucleotide triphosphate hydrolases"/>
    <property type="match status" value="1"/>
</dbReference>
<dbReference type="GO" id="GO:0051603">
    <property type="term" value="P:proteolysis involved in protein catabolic process"/>
    <property type="evidence" value="ECO:0007669"/>
    <property type="project" value="TreeGrafter"/>
</dbReference>
<dbReference type="PANTHER" id="PTHR48102">
    <property type="entry name" value="ATP-DEPENDENT CLP PROTEASE ATP-BINDING SUBUNIT CLPX-LIKE, MITOCHONDRIAL-RELATED"/>
    <property type="match status" value="1"/>
</dbReference>
<dbReference type="AlphaFoldDB" id="A0A8H8S3F7"/>
<feature type="region of interest" description="Disordered" evidence="3">
    <location>
        <begin position="45"/>
        <end position="66"/>
    </location>
</feature>
<accession>A0A8H8S3F7</accession>
<dbReference type="GO" id="GO:0005759">
    <property type="term" value="C:mitochondrial matrix"/>
    <property type="evidence" value="ECO:0007669"/>
    <property type="project" value="TreeGrafter"/>
</dbReference>
<dbReference type="Gene3D" id="1.10.8.60">
    <property type="match status" value="1"/>
</dbReference>
<dbReference type="SMART" id="SM01086">
    <property type="entry name" value="ClpB_D2-small"/>
    <property type="match status" value="1"/>
</dbReference>
<dbReference type="NCBIfam" id="NF003745">
    <property type="entry name" value="PRK05342.1"/>
    <property type="match status" value="1"/>
</dbReference>
<feature type="region of interest" description="Disordered" evidence="3">
    <location>
        <begin position="112"/>
        <end position="148"/>
    </location>
</feature>
<evidence type="ECO:0000313" key="7">
    <source>
        <dbReference type="Proteomes" id="UP000443090"/>
    </source>
</evidence>
<keyword evidence="1" id="KW-0547">Nucleotide-binding</keyword>
<gene>
    <name evidence="6" type="primary">MCX1</name>
    <name evidence="6" type="ORF">LOCC1_G002857</name>
</gene>
<feature type="compositionally biased region" description="Basic and acidic residues" evidence="3">
    <location>
        <begin position="293"/>
        <end position="307"/>
    </location>
</feature>
<evidence type="ECO:0000256" key="2">
    <source>
        <dbReference type="ARBA" id="ARBA00022840"/>
    </source>
</evidence>
<feature type="domain" description="Clp ATPase C-terminal" evidence="5">
    <location>
        <begin position="412"/>
        <end position="501"/>
    </location>
</feature>
<comment type="caution">
    <text evidence="6">The sequence shown here is derived from an EMBL/GenBank/DDBJ whole genome shotgun (WGS) entry which is preliminary data.</text>
</comment>
<sequence>MPVIYRTFPLNPSPRTVLILNPIRRHFSTIPRLLDSQFRRSDFQSHSWTGSYEPGRPTEGPLSEASRVGASKLTPSLLKEHLDKFVVGQDKAKKVTSVAIFNHYQRIRELRRQQAEEEERYAREERQRKARRDRERKETSHPVEDEYPGHVQTVDLNAIRRVEPELGSHILYDNSATTIEKSNLLLLGPSGVGKTYILQTLARVLEVPFATVDCSSLTQAGYIGTDIESSIERLLLASSHSVSKCETGIIFFDELDKLAKPAVMTHGRDVSGEGVQQGLLKMIEGTTVTVKTSADKSSKPESKEGGEKTPPAAAKGEQYTIDTSNILFVFAGAFVGLESIISKRLSSGTSIGFGAQLKAPLVPSQKPSTGHTNNKKSPKSNLHKVTPTDLQSYGLIPELLGRIPLTVSLSPLSLTHLISILSEPKNSLIKQYTALFNTYGISLRFTTGALHAVAERALGRVEEGGGIGARGLRGILEGVLQEIMFWGPGSGIRFCLIDESFVRSSSSPSGKEAKVDGVDEDEEEEEAKMPRCWSRGQNRLFDEAYEVEEGAWFGRLGEGDDRAAGSFERLRSVGSSGM</sequence>
<dbReference type="InterPro" id="IPR003593">
    <property type="entry name" value="AAA+_ATPase"/>
</dbReference>
<dbReference type="InterPro" id="IPR027417">
    <property type="entry name" value="P-loop_NTPase"/>
</dbReference>
<keyword evidence="2" id="KW-0067">ATP-binding</keyword>
<dbReference type="PANTHER" id="PTHR48102:SF7">
    <property type="entry name" value="ATP-DEPENDENT CLP PROTEASE ATP-BINDING SUBUNIT CLPX-LIKE, MITOCHONDRIAL"/>
    <property type="match status" value="1"/>
</dbReference>
<feature type="compositionally biased region" description="Basic residues" evidence="3">
    <location>
        <begin position="373"/>
        <end position="382"/>
    </location>
</feature>
<dbReference type="InterPro" id="IPR050052">
    <property type="entry name" value="ATP-dep_Clp_protease_ClpX"/>
</dbReference>
<feature type="region of interest" description="Disordered" evidence="3">
    <location>
        <begin position="290"/>
        <end position="316"/>
    </location>
</feature>
<dbReference type="SUPFAM" id="SSF52540">
    <property type="entry name" value="P-loop containing nucleoside triphosphate hydrolases"/>
    <property type="match status" value="1"/>
</dbReference>
<dbReference type="InterPro" id="IPR003959">
    <property type="entry name" value="ATPase_AAA_core"/>
</dbReference>
<feature type="region of interest" description="Disordered" evidence="3">
    <location>
        <begin position="503"/>
        <end position="530"/>
    </location>
</feature>
<dbReference type="OrthoDB" id="1721884at2759"/>
<dbReference type="InterPro" id="IPR019489">
    <property type="entry name" value="Clp_ATPase_C"/>
</dbReference>
<evidence type="ECO:0000259" key="5">
    <source>
        <dbReference type="SMART" id="SM01086"/>
    </source>
</evidence>
<dbReference type="EMBL" id="QGMI01000100">
    <property type="protein sequence ID" value="TVY47293.1"/>
    <property type="molecule type" value="Genomic_DNA"/>
</dbReference>
<dbReference type="Proteomes" id="UP000443090">
    <property type="component" value="Unassembled WGS sequence"/>
</dbReference>
<dbReference type="GO" id="GO:0005524">
    <property type="term" value="F:ATP binding"/>
    <property type="evidence" value="ECO:0007669"/>
    <property type="project" value="UniProtKB-KW"/>
</dbReference>
<evidence type="ECO:0000313" key="6">
    <source>
        <dbReference type="EMBL" id="TVY47293.1"/>
    </source>
</evidence>
<feature type="region of interest" description="Disordered" evidence="3">
    <location>
        <begin position="362"/>
        <end position="384"/>
    </location>
</feature>
<evidence type="ECO:0000256" key="1">
    <source>
        <dbReference type="ARBA" id="ARBA00022741"/>
    </source>
</evidence>
<protein>
    <submittedName>
        <fullName evidence="6">ATP-dependent clpX-like chaperone, mitochondrial</fullName>
    </submittedName>
</protein>
<reference evidence="6 7" key="1">
    <citation type="submission" date="2018-05" db="EMBL/GenBank/DDBJ databases">
        <title>Genome sequencing and assembly of the regulated plant pathogen Lachnellula willkommii and related sister species for the development of diagnostic species identification markers.</title>
        <authorList>
            <person name="Giroux E."/>
            <person name="Bilodeau G."/>
        </authorList>
    </citation>
    <scope>NUCLEOTIDE SEQUENCE [LARGE SCALE GENOMIC DNA]</scope>
    <source>
        <strain evidence="6 7">CBS 160.35</strain>
    </source>
</reference>
<dbReference type="Pfam" id="PF07724">
    <property type="entry name" value="AAA_2"/>
    <property type="match status" value="1"/>
</dbReference>
<organism evidence="6 7">
    <name type="scientific">Lachnellula occidentalis</name>
    <dbReference type="NCBI Taxonomy" id="215460"/>
    <lineage>
        <taxon>Eukaryota</taxon>
        <taxon>Fungi</taxon>
        <taxon>Dikarya</taxon>
        <taxon>Ascomycota</taxon>
        <taxon>Pezizomycotina</taxon>
        <taxon>Leotiomycetes</taxon>
        <taxon>Helotiales</taxon>
        <taxon>Lachnaceae</taxon>
        <taxon>Lachnellula</taxon>
    </lineage>
</organism>
<dbReference type="GO" id="GO:0016887">
    <property type="term" value="F:ATP hydrolysis activity"/>
    <property type="evidence" value="ECO:0007669"/>
    <property type="project" value="InterPro"/>
</dbReference>
<dbReference type="FunFam" id="1.10.8.60:FF:000138">
    <property type="entry name" value="ATP-dependent Clp protease ATP-binding subunit ClpX"/>
    <property type="match status" value="1"/>
</dbReference>